<evidence type="ECO:0000313" key="8">
    <source>
        <dbReference type="Proteomes" id="UP000048289"/>
    </source>
</evidence>
<evidence type="ECO:0000313" key="4">
    <source>
        <dbReference type="EMBL" id="COW13117.1"/>
    </source>
</evidence>
<reference evidence="5 6" key="1">
    <citation type="submission" date="2015-03" db="EMBL/GenBank/DDBJ databases">
        <authorList>
            <consortium name="Pathogen Informatics"/>
        </authorList>
    </citation>
    <scope>NUCLEOTIDE SEQUENCE [LARGE SCALE GENOMIC DNA]</scope>
    <source>
        <strain evidence="4 6">G09801536</strain>
        <strain evidence="1 8">G09901357</strain>
        <strain evidence="2 7">H09601792</strain>
        <strain evidence="3 5">M09401471</strain>
    </source>
</reference>
<dbReference type="EMBL" id="CFOH01001003">
    <property type="protein sequence ID" value="CFE76323.1"/>
    <property type="molecule type" value="Genomic_DNA"/>
</dbReference>
<dbReference type="Proteomes" id="UP000048289">
    <property type="component" value="Unassembled WGS sequence"/>
</dbReference>
<name>A0A654TFS8_MYCTX</name>
<dbReference type="EMBL" id="CSAJ01000041">
    <property type="protein sequence ID" value="COV59970.1"/>
    <property type="molecule type" value="Genomic_DNA"/>
</dbReference>
<dbReference type="EMBL" id="CFOE01000906">
    <property type="protein sequence ID" value="CFE46699.1"/>
    <property type="molecule type" value="Genomic_DNA"/>
</dbReference>
<dbReference type="Proteomes" id="UP000045842">
    <property type="component" value="Unassembled WGS sequence"/>
</dbReference>
<accession>A0A654TFS8</accession>
<organism evidence="1 8">
    <name type="scientific">Mycobacterium tuberculosis</name>
    <dbReference type="NCBI Taxonomy" id="1773"/>
    <lineage>
        <taxon>Bacteria</taxon>
        <taxon>Bacillati</taxon>
        <taxon>Actinomycetota</taxon>
        <taxon>Actinomycetes</taxon>
        <taxon>Mycobacteriales</taxon>
        <taxon>Mycobacteriaceae</taxon>
        <taxon>Mycobacterium</taxon>
        <taxon>Mycobacterium tuberculosis complex</taxon>
    </lineage>
</organism>
<protein>
    <submittedName>
        <fullName evidence="1">Uncharacterized protein</fullName>
    </submittedName>
</protein>
<dbReference type="EMBL" id="CSAD01000542">
    <property type="protein sequence ID" value="COW13117.1"/>
    <property type="molecule type" value="Genomic_DNA"/>
</dbReference>
<evidence type="ECO:0000313" key="2">
    <source>
        <dbReference type="EMBL" id="CFE76323.1"/>
    </source>
</evidence>
<evidence type="ECO:0000313" key="5">
    <source>
        <dbReference type="Proteomes" id="UP000044938"/>
    </source>
</evidence>
<dbReference type="AlphaFoldDB" id="A0A654TFS8"/>
<sequence length="86" mass="9353">MSSGKSSQLAACFSVERTKYLMLSKSMPSRLEPHFGMGLRSKMRSAFSRDCSIQSGSFFFAEMSRTTASESPRCALAPATSESAQP</sequence>
<dbReference type="Proteomes" id="UP000044938">
    <property type="component" value="Unassembled WGS sequence"/>
</dbReference>
<proteinExistence type="predicted"/>
<evidence type="ECO:0000313" key="7">
    <source>
        <dbReference type="Proteomes" id="UP000046947"/>
    </source>
</evidence>
<evidence type="ECO:0000313" key="1">
    <source>
        <dbReference type="EMBL" id="CFE46699.1"/>
    </source>
</evidence>
<evidence type="ECO:0000313" key="3">
    <source>
        <dbReference type="EMBL" id="COV59970.1"/>
    </source>
</evidence>
<evidence type="ECO:0000313" key="6">
    <source>
        <dbReference type="Proteomes" id="UP000045842"/>
    </source>
</evidence>
<dbReference type="Proteomes" id="UP000046947">
    <property type="component" value="Unassembled WGS sequence"/>
</dbReference>
<gene>
    <name evidence="4" type="ORF">ERS007679_03199</name>
    <name evidence="1" type="ORF">ERS007681_04153</name>
    <name evidence="2" type="ORF">ERS007688_03973</name>
    <name evidence="3" type="ORF">ERS007720_00545</name>
</gene>